<evidence type="ECO:0000313" key="1">
    <source>
        <dbReference type="EMBL" id="CAG9178838.1"/>
    </source>
</evidence>
<proteinExistence type="predicted"/>
<dbReference type="RefSeq" id="WP_290370909.1">
    <property type="nucleotide sequence ID" value="NZ_CAJZAG010000008.1"/>
</dbReference>
<accession>A0ABM8XFC1</accession>
<dbReference type="EMBL" id="CAJZAG010000008">
    <property type="protein sequence ID" value="CAG9178838.1"/>
    <property type="molecule type" value="Genomic_DNA"/>
</dbReference>
<sequence length="40" mass="4306">MAHHTAAVRHVPDPHWSDPAVAALNGGAQWRRSVASFSDV</sequence>
<dbReference type="Proteomes" id="UP000706525">
    <property type="component" value="Unassembled WGS sequence"/>
</dbReference>
<organism evidence="1 2">
    <name type="scientific">Cupriavidus pampae</name>
    <dbReference type="NCBI Taxonomy" id="659251"/>
    <lineage>
        <taxon>Bacteria</taxon>
        <taxon>Pseudomonadati</taxon>
        <taxon>Pseudomonadota</taxon>
        <taxon>Betaproteobacteria</taxon>
        <taxon>Burkholderiales</taxon>
        <taxon>Burkholderiaceae</taxon>
        <taxon>Cupriavidus</taxon>
    </lineage>
</organism>
<evidence type="ECO:0000313" key="2">
    <source>
        <dbReference type="Proteomes" id="UP000706525"/>
    </source>
</evidence>
<name>A0ABM8XFC1_9BURK</name>
<comment type="caution">
    <text evidence="1">The sequence shown here is derived from an EMBL/GenBank/DDBJ whole genome shotgun (WGS) entry which is preliminary data.</text>
</comment>
<reference evidence="1 2" key="1">
    <citation type="submission" date="2021-08" db="EMBL/GenBank/DDBJ databases">
        <authorList>
            <person name="Peeters C."/>
        </authorList>
    </citation>
    <scope>NUCLEOTIDE SEQUENCE [LARGE SCALE GENOMIC DNA]</scope>
    <source>
        <strain evidence="1 2">LMG 32289</strain>
    </source>
</reference>
<keyword evidence="2" id="KW-1185">Reference proteome</keyword>
<protein>
    <recommendedName>
        <fullName evidence="3">SAM-dependent methyltransferase</fullName>
    </recommendedName>
</protein>
<gene>
    <name evidence="1" type="ORF">LMG32289_04199</name>
</gene>
<evidence type="ECO:0008006" key="3">
    <source>
        <dbReference type="Google" id="ProtNLM"/>
    </source>
</evidence>